<sequence>MSYSCFHCKEECVRGDPRLIRAVGRLYHKECFQCDCCGVSVLDKFYLLDDQLILCELHYKTQQKVMTTKCPGCTMTSYHHHREKKYFEYNGKPYCQYHYSLIKGVDCIGCGQAIFESSQERWHTECYLIYKHWQITLGREDMKDYYNDKHQFLSVQNEYEQKRFKIWDTLSQFENESSLIIKDILSAKNVATCQQLVQQITILFQVFDLLYLKSEKYDLAFHFQKSIQLLLDQVISFFHVVCHTKNNNTQSNNEQEFISRMGKLILYYLRDLVRTSLERGLLLEQKEKQVIEQVLDSFYLKQPFITYSLDYLNQSIRSLNEGLMSDNYKPFLSKMMTSSSVPNVQLQQQQQQQTSISRMESIKRALTTSKKPTRPTIQKAYSVHNPLHISLTDLSSTPMMTSPPPSPMSAVHYHQHIWTIPHQLPELNQIQDSILRHTAVLFMESFIEHDILQDCYLVTKKSPSSLWNKLKQHISNGDIDHPITKHIIGTSLSNLNYDHPCSHQVQVSLMTSCFSNRAQIPNFLKDCILSITQKDIRTEGIFRKNGNIRTLKEMCDTIDTQPDKQDWLDFFNQHHIIQLAAFIKKFLRELPEPLLTFKLYKLFILANSNIQHRDNILTYTLCLLPKPNRDTFMLLLALLNWVASHADDNKMDIANLARVITPNILYSTNDQLAPNDTLAEINIISYMIEHYKRFVKVPMDILSLLENPRLTEYVFSNNIDLTSTKQFNKHFNQLLKIKKEIIFNDLTRLPPSPSISCSK</sequence>
<evidence type="ECO:0000259" key="5">
    <source>
        <dbReference type="PROSITE" id="PS50023"/>
    </source>
</evidence>
<organism evidence="7 8">
    <name type="scientific">Rhizopus microsporus ATCC 52813</name>
    <dbReference type="NCBI Taxonomy" id="1340429"/>
    <lineage>
        <taxon>Eukaryota</taxon>
        <taxon>Fungi</taxon>
        <taxon>Fungi incertae sedis</taxon>
        <taxon>Mucoromycota</taxon>
        <taxon>Mucoromycotina</taxon>
        <taxon>Mucoromycetes</taxon>
        <taxon>Mucorales</taxon>
        <taxon>Mucorineae</taxon>
        <taxon>Rhizopodaceae</taxon>
        <taxon>Rhizopus</taxon>
    </lineage>
</organism>
<feature type="domain" description="Rho-GAP" evidence="6">
    <location>
        <begin position="507"/>
        <end position="695"/>
    </location>
</feature>
<dbReference type="SMART" id="SM00324">
    <property type="entry name" value="RhoGAP"/>
    <property type="match status" value="1"/>
</dbReference>
<gene>
    <name evidence="7" type="ORF">RHIMIDRAFT_314861</name>
</gene>
<dbReference type="AlphaFoldDB" id="A0A2G4SNH9"/>
<dbReference type="GO" id="GO:0005096">
    <property type="term" value="F:GTPase activator activity"/>
    <property type="evidence" value="ECO:0007669"/>
    <property type="project" value="UniProtKB-KW"/>
</dbReference>
<reference evidence="7 8" key="1">
    <citation type="journal article" date="2016" name="Proc. Natl. Acad. Sci. U.S.A.">
        <title>Lipid metabolic changes in an early divergent fungus govern the establishment of a mutualistic symbiosis with endobacteria.</title>
        <authorList>
            <person name="Lastovetsky O.A."/>
            <person name="Gaspar M.L."/>
            <person name="Mondo S.J."/>
            <person name="LaButti K.M."/>
            <person name="Sandor L."/>
            <person name="Grigoriev I.V."/>
            <person name="Henry S.A."/>
            <person name="Pawlowska T.E."/>
        </authorList>
    </citation>
    <scope>NUCLEOTIDE SEQUENCE [LARGE SCALE GENOMIC DNA]</scope>
    <source>
        <strain evidence="7 8">ATCC 52813</strain>
    </source>
</reference>
<accession>A0A2G4SNH9</accession>
<feature type="domain" description="LIM zinc-binding" evidence="5">
    <location>
        <begin position="3"/>
        <end position="65"/>
    </location>
</feature>
<dbReference type="CDD" id="cd08368">
    <property type="entry name" value="LIM"/>
    <property type="match status" value="1"/>
</dbReference>
<proteinExistence type="predicted"/>
<dbReference type="GO" id="GO:0007165">
    <property type="term" value="P:signal transduction"/>
    <property type="evidence" value="ECO:0007669"/>
    <property type="project" value="InterPro"/>
</dbReference>
<keyword evidence="4" id="KW-0440">LIM domain</keyword>
<dbReference type="STRING" id="1340429.A0A2G4SNH9"/>
<evidence type="ECO:0000256" key="4">
    <source>
        <dbReference type="PROSITE-ProRule" id="PRU00125"/>
    </source>
</evidence>
<dbReference type="PROSITE" id="PS00478">
    <property type="entry name" value="LIM_DOMAIN_1"/>
    <property type="match status" value="1"/>
</dbReference>
<dbReference type="GO" id="GO:0051056">
    <property type="term" value="P:regulation of small GTPase mediated signal transduction"/>
    <property type="evidence" value="ECO:0007669"/>
    <property type="project" value="TreeGrafter"/>
</dbReference>
<evidence type="ECO:0000313" key="8">
    <source>
        <dbReference type="Proteomes" id="UP000242254"/>
    </source>
</evidence>
<dbReference type="PROSITE" id="PS50238">
    <property type="entry name" value="RHOGAP"/>
    <property type="match status" value="1"/>
</dbReference>
<dbReference type="PANTHER" id="PTHR14963:SF7">
    <property type="entry name" value="RHO GTPASE-ACTIVATING PROTEIN 19"/>
    <property type="match status" value="1"/>
</dbReference>
<dbReference type="RefSeq" id="XP_023464010.1">
    <property type="nucleotide sequence ID" value="XM_023614962.1"/>
</dbReference>
<dbReference type="GO" id="GO:0046872">
    <property type="term" value="F:metal ion binding"/>
    <property type="evidence" value="ECO:0007669"/>
    <property type="project" value="UniProtKB-KW"/>
</dbReference>
<evidence type="ECO:0000259" key="6">
    <source>
        <dbReference type="PROSITE" id="PS50238"/>
    </source>
</evidence>
<dbReference type="InterPro" id="IPR008936">
    <property type="entry name" value="Rho_GTPase_activation_prot"/>
</dbReference>
<dbReference type="InterPro" id="IPR000198">
    <property type="entry name" value="RhoGAP_dom"/>
</dbReference>
<keyword evidence="8" id="KW-1185">Reference proteome</keyword>
<dbReference type="PROSITE" id="PS50023">
    <property type="entry name" value="LIM_DOMAIN_2"/>
    <property type="match status" value="1"/>
</dbReference>
<dbReference type="Proteomes" id="UP000242254">
    <property type="component" value="Unassembled WGS sequence"/>
</dbReference>
<dbReference type="SMART" id="SM00132">
    <property type="entry name" value="LIM"/>
    <property type="match status" value="1"/>
</dbReference>
<dbReference type="PANTHER" id="PTHR14963">
    <property type="entry name" value="RHO GTPASE ACTIVATING PROTEIN 18,19-RELATED"/>
    <property type="match status" value="1"/>
</dbReference>
<keyword evidence="3 4" id="KW-0862">Zinc</keyword>
<dbReference type="Pfam" id="PF00412">
    <property type="entry name" value="LIM"/>
    <property type="match status" value="1"/>
</dbReference>
<evidence type="ECO:0000256" key="3">
    <source>
        <dbReference type="ARBA" id="ARBA00022833"/>
    </source>
</evidence>
<dbReference type="Gene3D" id="1.10.555.10">
    <property type="entry name" value="Rho GTPase activation protein"/>
    <property type="match status" value="1"/>
</dbReference>
<keyword evidence="1" id="KW-0343">GTPase activation</keyword>
<evidence type="ECO:0000256" key="1">
    <source>
        <dbReference type="ARBA" id="ARBA00022468"/>
    </source>
</evidence>
<evidence type="ECO:0000256" key="2">
    <source>
        <dbReference type="ARBA" id="ARBA00022723"/>
    </source>
</evidence>
<protein>
    <recommendedName>
        <fullName evidence="9">RhoGAP-domain-containing protein</fullName>
    </recommendedName>
</protein>
<dbReference type="GeneID" id="35445951"/>
<keyword evidence="2 4" id="KW-0479">Metal-binding</keyword>
<dbReference type="Gene3D" id="2.10.110.10">
    <property type="entry name" value="Cysteine Rich Protein"/>
    <property type="match status" value="1"/>
</dbReference>
<dbReference type="InterPro" id="IPR001781">
    <property type="entry name" value="Znf_LIM"/>
</dbReference>
<dbReference type="Pfam" id="PF00620">
    <property type="entry name" value="RhoGAP"/>
    <property type="match status" value="1"/>
</dbReference>
<dbReference type="GO" id="GO:0005737">
    <property type="term" value="C:cytoplasm"/>
    <property type="evidence" value="ECO:0007669"/>
    <property type="project" value="TreeGrafter"/>
</dbReference>
<name>A0A2G4SNH9_RHIZD</name>
<evidence type="ECO:0000313" key="7">
    <source>
        <dbReference type="EMBL" id="PHZ10302.1"/>
    </source>
</evidence>
<evidence type="ECO:0008006" key="9">
    <source>
        <dbReference type="Google" id="ProtNLM"/>
    </source>
</evidence>
<dbReference type="SUPFAM" id="SSF48350">
    <property type="entry name" value="GTPase activation domain, GAP"/>
    <property type="match status" value="1"/>
</dbReference>
<dbReference type="EMBL" id="KZ303855">
    <property type="protein sequence ID" value="PHZ10302.1"/>
    <property type="molecule type" value="Genomic_DNA"/>
</dbReference>